<reference evidence="3" key="1">
    <citation type="journal article" date="2012" name="PLoS Genet.">
        <title>The genomes of the fungal plant pathogens Cladosporium fulvum and Dothistroma septosporum reveal adaptation to different hosts and lifestyles but also signatures of common ancestry.</title>
        <authorList>
            <person name="de Wit P.J.G.M."/>
            <person name="van der Burgt A."/>
            <person name="Oekmen B."/>
            <person name="Stergiopoulos I."/>
            <person name="Abd-Elsalam K.A."/>
            <person name="Aerts A.L."/>
            <person name="Bahkali A.H."/>
            <person name="Beenen H.G."/>
            <person name="Chettri P."/>
            <person name="Cox M.P."/>
            <person name="Datema E."/>
            <person name="de Vries R.P."/>
            <person name="Dhillon B."/>
            <person name="Ganley A.R."/>
            <person name="Griffiths S.A."/>
            <person name="Guo Y."/>
            <person name="Hamelin R.C."/>
            <person name="Henrissat B."/>
            <person name="Kabir M.S."/>
            <person name="Jashni M.K."/>
            <person name="Kema G."/>
            <person name="Klaubauf S."/>
            <person name="Lapidus A."/>
            <person name="Levasseur A."/>
            <person name="Lindquist E."/>
            <person name="Mehrabi R."/>
            <person name="Ohm R.A."/>
            <person name="Owen T.J."/>
            <person name="Salamov A."/>
            <person name="Schwelm A."/>
            <person name="Schijlen E."/>
            <person name="Sun H."/>
            <person name="van den Burg H.A."/>
            <person name="van Ham R.C.H.J."/>
            <person name="Zhang S."/>
            <person name="Goodwin S.B."/>
            <person name="Grigoriev I.V."/>
            <person name="Collemare J."/>
            <person name="Bradshaw R.E."/>
        </authorList>
    </citation>
    <scope>NUCLEOTIDE SEQUENCE [LARGE SCALE GENOMIC DNA]</scope>
    <source>
        <strain evidence="3">NZE10 / CBS 128990</strain>
    </source>
</reference>
<evidence type="ECO:0000256" key="1">
    <source>
        <dbReference type="SAM" id="MobiDB-lite"/>
    </source>
</evidence>
<evidence type="ECO:0000313" key="2">
    <source>
        <dbReference type="EMBL" id="EME39821.1"/>
    </source>
</evidence>
<accession>N1PEW2</accession>
<sequence length="265" mass="30135">MDEKFSIVSTQTTIPPTRRHYNTTIEILSNTMSWSTDPGTNVSATLQYARHYFVEHPPATFVALNSRDQTQKLCKRQAIETDWNAYIEDCVPEDIKPRQATYKGHKARRGDGIPAAPWWQWSIDVMKKLDRLGIQAAEGYEEQVAGVRRASTQDIKMVVAVLLNRLDQGPLGVFEIEESEDESNRDFEEQESPYVERVSPDEVSFAQTEGFEGPVQAKRAFTCDPEKAAAPSLRKGTRKLPRTMSHKIRRHYTPTEYAAGPRQFG</sequence>
<gene>
    <name evidence="2" type="ORF">DOTSEDRAFT_27775</name>
</gene>
<organism evidence="2 3">
    <name type="scientific">Dothistroma septosporum (strain NZE10 / CBS 128990)</name>
    <name type="common">Red band needle blight fungus</name>
    <name type="synonym">Mycosphaerella pini</name>
    <dbReference type="NCBI Taxonomy" id="675120"/>
    <lineage>
        <taxon>Eukaryota</taxon>
        <taxon>Fungi</taxon>
        <taxon>Dikarya</taxon>
        <taxon>Ascomycota</taxon>
        <taxon>Pezizomycotina</taxon>
        <taxon>Dothideomycetes</taxon>
        <taxon>Dothideomycetidae</taxon>
        <taxon>Mycosphaerellales</taxon>
        <taxon>Mycosphaerellaceae</taxon>
        <taxon>Dothistroma</taxon>
    </lineage>
</organism>
<keyword evidence="3" id="KW-1185">Reference proteome</keyword>
<name>N1PEW2_DOTSN</name>
<feature type="compositionally biased region" description="Basic residues" evidence="1">
    <location>
        <begin position="235"/>
        <end position="252"/>
    </location>
</feature>
<dbReference type="AlphaFoldDB" id="N1PEW2"/>
<dbReference type="HOGENOM" id="CLU_1049830_0_0_1"/>
<reference evidence="2 3" key="2">
    <citation type="journal article" date="2012" name="PLoS Pathog.">
        <title>Diverse lifestyles and strategies of plant pathogenesis encoded in the genomes of eighteen Dothideomycetes fungi.</title>
        <authorList>
            <person name="Ohm R.A."/>
            <person name="Feau N."/>
            <person name="Henrissat B."/>
            <person name="Schoch C.L."/>
            <person name="Horwitz B.A."/>
            <person name="Barry K.W."/>
            <person name="Condon B.J."/>
            <person name="Copeland A.C."/>
            <person name="Dhillon B."/>
            <person name="Glaser F."/>
            <person name="Hesse C.N."/>
            <person name="Kosti I."/>
            <person name="LaButti K."/>
            <person name="Lindquist E.A."/>
            <person name="Lucas S."/>
            <person name="Salamov A.A."/>
            <person name="Bradshaw R.E."/>
            <person name="Ciuffetti L."/>
            <person name="Hamelin R.C."/>
            <person name="Kema G.H.J."/>
            <person name="Lawrence C."/>
            <person name="Scott J.A."/>
            <person name="Spatafora J.W."/>
            <person name="Turgeon B.G."/>
            <person name="de Wit P.J.G.M."/>
            <person name="Zhong S."/>
            <person name="Goodwin S.B."/>
            <person name="Grigoriev I.V."/>
        </authorList>
    </citation>
    <scope>NUCLEOTIDE SEQUENCE [LARGE SCALE GENOMIC DNA]</scope>
    <source>
        <strain evidence="3">NZE10 / CBS 128990</strain>
    </source>
</reference>
<proteinExistence type="predicted"/>
<dbReference type="Proteomes" id="UP000016933">
    <property type="component" value="Unassembled WGS sequence"/>
</dbReference>
<dbReference type="OrthoDB" id="10500979at2759"/>
<protein>
    <submittedName>
        <fullName evidence="2">Uncharacterized protein</fullName>
    </submittedName>
</protein>
<evidence type="ECO:0000313" key="3">
    <source>
        <dbReference type="Proteomes" id="UP000016933"/>
    </source>
</evidence>
<dbReference type="EMBL" id="KB446544">
    <property type="protein sequence ID" value="EME39821.1"/>
    <property type="molecule type" value="Genomic_DNA"/>
</dbReference>
<feature type="region of interest" description="Disordered" evidence="1">
    <location>
        <begin position="226"/>
        <end position="265"/>
    </location>
</feature>